<dbReference type="Proteomes" id="UP000800094">
    <property type="component" value="Unassembled WGS sequence"/>
</dbReference>
<evidence type="ECO:0000256" key="1">
    <source>
        <dbReference type="SAM" id="MobiDB-lite"/>
    </source>
</evidence>
<dbReference type="EMBL" id="ML987190">
    <property type="protein sequence ID" value="KAF2255056.1"/>
    <property type="molecule type" value="Genomic_DNA"/>
</dbReference>
<dbReference type="RefSeq" id="XP_033690060.1">
    <property type="nucleotide sequence ID" value="XM_033826514.1"/>
</dbReference>
<protein>
    <submittedName>
        <fullName evidence="2">Uncharacterized protein</fullName>
    </submittedName>
</protein>
<feature type="compositionally biased region" description="Acidic residues" evidence="1">
    <location>
        <begin position="148"/>
        <end position="162"/>
    </location>
</feature>
<sequence length="208" mass="22747">MDLLKAARRLPGADQIVDAATSGYDAVGKPILTSTAGRAVTKYATTCLDGALEKVAKGCGIPYTGKKHALTEDNLRKLDLENDTLEFSSNDLLNHPFPSSTTRTRHNPNALEFTDDDLLDLSDLDSDADSQKNWSVVCAPGSKQMSEWEGEEEGEEDDDDATTEDKNANGEDRLNEENMESKRQGGLVEQVEEVWGIAKSFVKAIPLR</sequence>
<feature type="region of interest" description="Disordered" evidence="1">
    <location>
        <begin position="127"/>
        <end position="187"/>
    </location>
</feature>
<evidence type="ECO:0000313" key="2">
    <source>
        <dbReference type="EMBL" id="KAF2255056.1"/>
    </source>
</evidence>
<accession>A0A6A6IXG3</accession>
<organism evidence="2 3">
    <name type="scientific">Trematosphaeria pertusa</name>
    <dbReference type="NCBI Taxonomy" id="390896"/>
    <lineage>
        <taxon>Eukaryota</taxon>
        <taxon>Fungi</taxon>
        <taxon>Dikarya</taxon>
        <taxon>Ascomycota</taxon>
        <taxon>Pezizomycotina</taxon>
        <taxon>Dothideomycetes</taxon>
        <taxon>Pleosporomycetidae</taxon>
        <taxon>Pleosporales</taxon>
        <taxon>Massarineae</taxon>
        <taxon>Trematosphaeriaceae</taxon>
        <taxon>Trematosphaeria</taxon>
    </lineage>
</organism>
<dbReference type="OrthoDB" id="10616232at2759"/>
<evidence type="ECO:0000313" key="3">
    <source>
        <dbReference type="Proteomes" id="UP000800094"/>
    </source>
</evidence>
<feature type="compositionally biased region" description="Basic and acidic residues" evidence="1">
    <location>
        <begin position="163"/>
        <end position="183"/>
    </location>
</feature>
<name>A0A6A6IXG3_9PLEO</name>
<dbReference type="AlphaFoldDB" id="A0A6A6IXG3"/>
<proteinExistence type="predicted"/>
<gene>
    <name evidence="2" type="ORF">BU26DRAFT_500691</name>
</gene>
<keyword evidence="3" id="KW-1185">Reference proteome</keyword>
<dbReference type="GeneID" id="54579844"/>
<reference evidence="2" key="1">
    <citation type="journal article" date="2020" name="Stud. Mycol.">
        <title>101 Dothideomycetes genomes: a test case for predicting lifestyles and emergence of pathogens.</title>
        <authorList>
            <person name="Haridas S."/>
            <person name="Albert R."/>
            <person name="Binder M."/>
            <person name="Bloem J."/>
            <person name="Labutti K."/>
            <person name="Salamov A."/>
            <person name="Andreopoulos B."/>
            <person name="Baker S."/>
            <person name="Barry K."/>
            <person name="Bills G."/>
            <person name="Bluhm B."/>
            <person name="Cannon C."/>
            <person name="Castanera R."/>
            <person name="Culley D."/>
            <person name="Daum C."/>
            <person name="Ezra D."/>
            <person name="Gonzalez J."/>
            <person name="Henrissat B."/>
            <person name="Kuo A."/>
            <person name="Liang C."/>
            <person name="Lipzen A."/>
            <person name="Lutzoni F."/>
            <person name="Magnuson J."/>
            <person name="Mondo S."/>
            <person name="Nolan M."/>
            <person name="Ohm R."/>
            <person name="Pangilinan J."/>
            <person name="Park H.-J."/>
            <person name="Ramirez L."/>
            <person name="Alfaro M."/>
            <person name="Sun H."/>
            <person name="Tritt A."/>
            <person name="Yoshinaga Y."/>
            <person name="Zwiers L.-H."/>
            <person name="Turgeon B."/>
            <person name="Goodwin S."/>
            <person name="Spatafora J."/>
            <person name="Crous P."/>
            <person name="Grigoriev I."/>
        </authorList>
    </citation>
    <scope>NUCLEOTIDE SEQUENCE</scope>
    <source>
        <strain evidence="2">CBS 122368</strain>
    </source>
</reference>